<sequence>MFGLNKEKNKIDGLLKDIRADYETLVGTYSRPRSLSKQFEMRYRDAVEYRLNLVGFLEAEKEAVKALLGQAENNIQDDPPQASTPASKHSRAVDRPRSAKVDDGEERISFADRLIQEFAERIKKYPEIIIHPDAAFEMKKLFGALSCVEKDYWGTVDRIIRNMYGSKRFRDSVDIEPEINRMCTPGIDGLPPALGTYHRLLERMPRDYREVEREEQRCLVNAAVLLKRMQAEVIRSLDVGSSLDEEERTRLSEAKVYIDSMIEDFRLKDLGRLN</sequence>
<reference evidence="2 3" key="1">
    <citation type="submission" date="2022-12" db="EMBL/GenBank/DDBJ databases">
        <title>Metagenome assembled genome from gulf of manar.</title>
        <authorList>
            <person name="Kohli P."/>
            <person name="Pk S."/>
            <person name="Venkata Ramana C."/>
            <person name="Sasikala C."/>
        </authorList>
    </citation>
    <scope>NUCLEOTIDE SEQUENCE [LARGE SCALE GENOMIC DNA]</scope>
    <source>
        <strain evidence="2">JB008</strain>
    </source>
</reference>
<dbReference type="Proteomes" id="UP001221217">
    <property type="component" value="Unassembled WGS sequence"/>
</dbReference>
<feature type="region of interest" description="Disordered" evidence="1">
    <location>
        <begin position="73"/>
        <end position="103"/>
    </location>
</feature>
<evidence type="ECO:0000256" key="1">
    <source>
        <dbReference type="SAM" id="MobiDB-lite"/>
    </source>
</evidence>
<proteinExistence type="predicted"/>
<organism evidence="2 3">
    <name type="scientific">Candidatus Thalassospirochaeta sargassi</name>
    <dbReference type="NCBI Taxonomy" id="3119039"/>
    <lineage>
        <taxon>Bacteria</taxon>
        <taxon>Pseudomonadati</taxon>
        <taxon>Spirochaetota</taxon>
        <taxon>Spirochaetia</taxon>
        <taxon>Spirochaetales</taxon>
        <taxon>Spirochaetaceae</taxon>
        <taxon>Candidatus Thalassospirochaeta</taxon>
    </lineage>
</organism>
<gene>
    <name evidence="2" type="ORF">PQJ61_16125</name>
</gene>
<protein>
    <submittedName>
        <fullName evidence="2">Uncharacterized protein</fullName>
    </submittedName>
</protein>
<feature type="compositionally biased region" description="Basic and acidic residues" evidence="1">
    <location>
        <begin position="91"/>
        <end position="103"/>
    </location>
</feature>
<comment type="caution">
    <text evidence="2">The sequence shown here is derived from an EMBL/GenBank/DDBJ whole genome shotgun (WGS) entry which is preliminary data.</text>
</comment>
<evidence type="ECO:0000313" key="3">
    <source>
        <dbReference type="Proteomes" id="UP001221217"/>
    </source>
</evidence>
<name>A0AAJ1MNV3_9SPIO</name>
<accession>A0AAJ1MNV3</accession>
<evidence type="ECO:0000313" key="2">
    <source>
        <dbReference type="EMBL" id="MDC7228290.1"/>
    </source>
</evidence>
<feature type="compositionally biased region" description="Polar residues" evidence="1">
    <location>
        <begin position="73"/>
        <end position="87"/>
    </location>
</feature>
<dbReference type="EMBL" id="JAQQAL010000044">
    <property type="protein sequence ID" value="MDC7228290.1"/>
    <property type="molecule type" value="Genomic_DNA"/>
</dbReference>
<dbReference type="AlphaFoldDB" id="A0AAJ1MNV3"/>